<dbReference type="SUPFAM" id="SSF49785">
    <property type="entry name" value="Galactose-binding domain-like"/>
    <property type="match status" value="1"/>
</dbReference>
<evidence type="ECO:0000259" key="1">
    <source>
        <dbReference type="PROSITE" id="PS50022"/>
    </source>
</evidence>
<dbReference type="Pfam" id="PF22633">
    <property type="entry name" value="F5_F8_type_C_2"/>
    <property type="match status" value="1"/>
</dbReference>
<evidence type="ECO:0000313" key="3">
    <source>
        <dbReference type="Proteomes" id="UP001164549"/>
    </source>
</evidence>
<reference evidence="2" key="1">
    <citation type="submission" date="2022-07" db="EMBL/GenBank/DDBJ databases">
        <title>Comparative analysis of new lytic phages for the biological control of phytopathogenic Xanthomonas spp.</title>
        <authorList>
            <person name="Domingo-Calap M.L."/>
            <person name="Bernabeu-Gimeno M."/>
            <person name="Aure C.M."/>
            <person name="Marco-Noales E."/>
            <person name="Domingo-Calap P."/>
        </authorList>
    </citation>
    <scope>NUCLEOTIDE SEQUENCE</scope>
</reference>
<sequence>MGGSSKKQTVGYKYYLGMHMVMCHGPVDLVTRISVDGKVAWSGSSSGGTINVNAPELFGGEEREGGISGAVDVAMGHPGQGRNAYLQSQLGADIPAFRRVMALILRQCYLGNNPYLKRWAIRARRIAVRQDGLEQWYLARANVGNDMNPAHIIREVLTDPDWGMGYPEEDMDEAAFTAAADTLHAEGMGMSILWDKQQNLDDFLAIVLRHIDGSLYVDRVTGRFVLKLARGGYNVDSLLTLDESNVDRVTDFKRPTVAELTNQVTVVFWDKSTGKNNSVTVQDIALAASQGATVGTTVQYPGFTNGDMGTRAAARDLKALSTPLASAVLYVNRTAAVLNIGDVFKFSWEEYGITQIVFRVTNIELGELTNNLVKLTVVEDVFALSAAIYAAPPPSEWVSPISDPVPAAYRLLSNVPYYLLARELGDSAAQALPTTASYLMIAAASPTGSAISAQVHVDEGAGYSQQAVMNFCPTAQLSASYGHGATSLAITGGRDLDLVSPGDLVVMGYGALDTFEVCEVVSITDTALVVRRGMLDTTPGPLASGLRTMFVGRGEYAADLPVEYAAGENINVRLLTTTGNGTLPIGSAPTDSITVAGRQARPYPPGRLRLNGAAYPATITGQLLIEWAHRDRLQQTAESLVNQDAANVGPEAGTAYTLRLYDQGGTLRRTMTGMTDTSFRWASEGIDCNLMGTERTGIAWTQSALLGGETAANASNMRDNNQATGTWTTAAASWVQADLGSALSIGAVGVAAGVFGGPGSSSAALNGCTIQYSADGVTGWTTVATVANVTDTNGTNVFEFTPVTARYWRLNKGSQIGVSEFRLYATAGLNTSVRMELESTRDGLTSLFRHNYTVAR</sequence>
<gene>
    <name evidence="2" type="ORF">IVIADoCa5_31</name>
</gene>
<dbReference type="EMBL" id="ON932079">
    <property type="protein sequence ID" value="UYA98701.1"/>
    <property type="molecule type" value="Genomic_DNA"/>
</dbReference>
<proteinExistence type="predicted"/>
<name>A0A9X9JMS8_9CAUD</name>
<dbReference type="InterPro" id="IPR008979">
    <property type="entry name" value="Galactose-bd-like_sf"/>
</dbReference>
<dbReference type="PROSITE" id="PS50022">
    <property type="entry name" value="FA58C_3"/>
    <property type="match status" value="1"/>
</dbReference>
<dbReference type="InterPro" id="IPR032876">
    <property type="entry name" value="J_dom"/>
</dbReference>
<dbReference type="Pfam" id="PF13550">
    <property type="entry name" value="Phage-tail_3"/>
    <property type="match status" value="1"/>
</dbReference>
<dbReference type="Proteomes" id="UP001164549">
    <property type="component" value="Segment"/>
</dbReference>
<accession>A0A9X9JMS8</accession>
<keyword evidence="3" id="KW-1185">Reference proteome</keyword>
<dbReference type="Gene3D" id="2.60.120.260">
    <property type="entry name" value="Galactose-binding domain-like"/>
    <property type="match status" value="1"/>
</dbReference>
<organism evidence="2 3">
    <name type="scientific">Xanthomonas phage vB_Xar_IVIA-DoCa5</name>
    <dbReference type="NCBI Taxonomy" id="2975532"/>
    <lineage>
        <taxon>Viruses</taxon>
        <taxon>Duplodnaviria</taxon>
        <taxon>Heunggongvirae</taxon>
        <taxon>Uroviricota</taxon>
        <taxon>Caudoviricetes</taxon>
        <taxon>Mesyanzhinovviridae</taxon>
        <taxon>Bradleyvirinae</taxon>
        <taxon>Docaquintavirus</taxon>
        <taxon>Docaquintavirus doca5</taxon>
    </lineage>
</organism>
<evidence type="ECO:0000313" key="2">
    <source>
        <dbReference type="EMBL" id="UYA98701.1"/>
    </source>
</evidence>
<protein>
    <submittedName>
        <fullName evidence="2">Virion structural protein</fullName>
    </submittedName>
</protein>
<feature type="domain" description="F5/8 type C" evidence="1">
    <location>
        <begin position="688"/>
        <end position="810"/>
    </location>
</feature>
<dbReference type="InterPro" id="IPR000421">
    <property type="entry name" value="FA58C"/>
</dbReference>